<comment type="caution">
    <text evidence="2">The sequence shown here is derived from an EMBL/GenBank/DDBJ whole genome shotgun (WGS) entry which is preliminary data.</text>
</comment>
<evidence type="ECO:0000256" key="1">
    <source>
        <dbReference type="SAM" id="MobiDB-lite"/>
    </source>
</evidence>
<dbReference type="PROSITE" id="PS51257">
    <property type="entry name" value="PROKAR_LIPOPROTEIN"/>
    <property type="match status" value="1"/>
</dbReference>
<feature type="compositionally biased region" description="Low complexity" evidence="1">
    <location>
        <begin position="27"/>
        <end position="45"/>
    </location>
</feature>
<reference evidence="2 3" key="1">
    <citation type="submission" date="2019-08" db="EMBL/GenBank/DDBJ databases">
        <title>Arthrobacter sp. nov., isolated from plateau pika and Tibetan wild ass.</title>
        <authorList>
            <person name="Ge Y."/>
        </authorList>
    </citation>
    <scope>NUCLEOTIDE SEQUENCE [LARGE SCALE GENOMIC DNA]</scope>
    <source>
        <strain evidence="2 3">785</strain>
    </source>
</reference>
<keyword evidence="3" id="KW-1185">Reference proteome</keyword>
<organism evidence="2 3">
    <name type="scientific">Arthrobacter yangruifuii</name>
    <dbReference type="NCBI Taxonomy" id="2606616"/>
    <lineage>
        <taxon>Bacteria</taxon>
        <taxon>Bacillati</taxon>
        <taxon>Actinomycetota</taxon>
        <taxon>Actinomycetes</taxon>
        <taxon>Micrococcales</taxon>
        <taxon>Micrococcaceae</taxon>
        <taxon>Arthrobacter</taxon>
    </lineage>
</organism>
<proteinExistence type="predicted"/>
<name>A0A5N6MFY9_9MICC</name>
<evidence type="ECO:0000313" key="3">
    <source>
        <dbReference type="Proteomes" id="UP000326852"/>
    </source>
</evidence>
<dbReference type="Proteomes" id="UP000326852">
    <property type="component" value="Unassembled WGS sequence"/>
</dbReference>
<dbReference type="AlphaFoldDB" id="A0A5N6MFY9"/>
<dbReference type="EMBL" id="VTFX01000005">
    <property type="protein sequence ID" value="KAD3515372.1"/>
    <property type="molecule type" value="Genomic_DNA"/>
</dbReference>
<evidence type="ECO:0000313" key="2">
    <source>
        <dbReference type="EMBL" id="KAD3515372.1"/>
    </source>
</evidence>
<dbReference type="RefSeq" id="WP_152272988.1">
    <property type="nucleotide sequence ID" value="NZ_VTFX01000005.1"/>
</dbReference>
<accession>A0A5N6MFY9</accession>
<gene>
    <name evidence="2" type="ORF">GD627_14035</name>
</gene>
<evidence type="ECO:0008006" key="4">
    <source>
        <dbReference type="Google" id="ProtNLM"/>
    </source>
</evidence>
<feature type="region of interest" description="Disordered" evidence="1">
    <location>
        <begin position="25"/>
        <end position="45"/>
    </location>
</feature>
<protein>
    <recommendedName>
        <fullName evidence="4">Lipoprotein</fullName>
    </recommendedName>
</protein>
<sequence>MKNTVKAGALLVAGVIALSGCGSSEGEQAPAAAETTAASATPTPTAEAQQYSAADLETALTAVRDERGMTGLVVNDASLRPQLERTADALQNIVITPEVCGDLVTNNLAEKVDSANVAVMQLNQTDAVTILSYEDASFIEGQIESNAKQVDQCAEFQMEVDGQVSSATGKTVEASTDAETTEAYSSVVTTGAEVLEGYQISGFSGTTNISVSMTNPADSDGAVAAAEELINEILAELEKK</sequence>